<sequence>MQNKVSRGTLLGFLGPAVLGLALVGIAPLLYALWTSLHFFNLTKLKKIEFIGLENYWTVLTDGVFWQAMGRTFFLLGTALPLQIALGLGIALLLHQPGLTLLKTLARLSLVLPMATTYAVVGLLGQVMFNQKFGVMNQLLGGADINWIGDPQNAFAMIIFWDVWQWTPFVALVLLAGLTMVPGEVEEAARLETKSWWVILRHVQLPFLLPGLTAVLILRTADTLKLFDMVFTLTRGGPGAATEFISLMIQRVGFRAFDQGLASAQAVILLIITIILARIYIRVFYKEV</sequence>
<comment type="caution">
    <text evidence="9">The sequence shown here is derived from an EMBL/GenBank/DDBJ whole genome shotgun (WGS) entry which is preliminary data.</text>
</comment>
<dbReference type="PANTHER" id="PTHR43005:SF1">
    <property type="entry name" value="SPERMIDINE_PUTRESCINE TRANSPORT SYSTEM PERMEASE PROTEIN"/>
    <property type="match status" value="1"/>
</dbReference>
<dbReference type="PANTHER" id="PTHR43005">
    <property type="entry name" value="BLR7065 PROTEIN"/>
    <property type="match status" value="1"/>
</dbReference>
<gene>
    <name evidence="9" type="ORF">FEV53_15465</name>
</gene>
<organism evidence="9 10">
    <name type="scientific">Palleronia caenipelagi</name>
    <dbReference type="NCBI Taxonomy" id="2489174"/>
    <lineage>
        <taxon>Bacteria</taxon>
        <taxon>Pseudomonadati</taxon>
        <taxon>Pseudomonadota</taxon>
        <taxon>Alphaproteobacteria</taxon>
        <taxon>Rhodobacterales</taxon>
        <taxon>Roseobacteraceae</taxon>
        <taxon>Palleronia</taxon>
    </lineage>
</organism>
<feature type="transmembrane region" description="Helical" evidence="7">
    <location>
        <begin position="12"/>
        <end position="34"/>
    </location>
</feature>
<feature type="transmembrane region" description="Helical" evidence="7">
    <location>
        <begin position="106"/>
        <end position="129"/>
    </location>
</feature>
<dbReference type="InterPro" id="IPR000515">
    <property type="entry name" value="MetI-like"/>
</dbReference>
<protein>
    <submittedName>
        <fullName evidence="9">Sugar ABC transporter permease</fullName>
    </submittedName>
</protein>
<keyword evidence="3" id="KW-1003">Cell membrane</keyword>
<evidence type="ECO:0000256" key="5">
    <source>
        <dbReference type="ARBA" id="ARBA00022989"/>
    </source>
</evidence>
<dbReference type="Pfam" id="PF00528">
    <property type="entry name" value="BPD_transp_1"/>
    <property type="match status" value="1"/>
</dbReference>
<evidence type="ECO:0000259" key="8">
    <source>
        <dbReference type="PROSITE" id="PS50928"/>
    </source>
</evidence>
<keyword evidence="4 7" id="KW-0812">Transmembrane</keyword>
<evidence type="ECO:0000256" key="6">
    <source>
        <dbReference type="ARBA" id="ARBA00023136"/>
    </source>
</evidence>
<feature type="transmembrane region" description="Helical" evidence="7">
    <location>
        <begin position="73"/>
        <end position="94"/>
    </location>
</feature>
<evidence type="ECO:0000256" key="1">
    <source>
        <dbReference type="ARBA" id="ARBA00004651"/>
    </source>
</evidence>
<dbReference type="PROSITE" id="PS50928">
    <property type="entry name" value="ABC_TM1"/>
    <property type="match status" value="1"/>
</dbReference>
<name>A0A547PNH2_9RHOB</name>
<evidence type="ECO:0000256" key="4">
    <source>
        <dbReference type="ARBA" id="ARBA00022692"/>
    </source>
</evidence>
<evidence type="ECO:0000256" key="2">
    <source>
        <dbReference type="ARBA" id="ARBA00022448"/>
    </source>
</evidence>
<dbReference type="AlphaFoldDB" id="A0A547PNH2"/>
<comment type="subcellular location">
    <subcellularLocation>
        <location evidence="1 7">Cell membrane</location>
        <topology evidence="1 7">Multi-pass membrane protein</topology>
    </subcellularLocation>
</comment>
<feature type="transmembrane region" description="Helical" evidence="7">
    <location>
        <begin position="163"/>
        <end position="182"/>
    </location>
</feature>
<dbReference type="RefSeq" id="WP_142835698.1">
    <property type="nucleotide sequence ID" value="NZ_VFSV01000036.1"/>
</dbReference>
<dbReference type="Gene3D" id="1.10.3720.10">
    <property type="entry name" value="MetI-like"/>
    <property type="match status" value="1"/>
</dbReference>
<evidence type="ECO:0000256" key="3">
    <source>
        <dbReference type="ARBA" id="ARBA00022475"/>
    </source>
</evidence>
<feature type="domain" description="ABC transmembrane type-1" evidence="8">
    <location>
        <begin position="69"/>
        <end position="280"/>
    </location>
</feature>
<accession>A0A547PNH2</accession>
<keyword evidence="2 7" id="KW-0813">Transport</keyword>
<keyword evidence="6 7" id="KW-0472">Membrane</keyword>
<dbReference type="GO" id="GO:0055085">
    <property type="term" value="P:transmembrane transport"/>
    <property type="evidence" value="ECO:0007669"/>
    <property type="project" value="InterPro"/>
</dbReference>
<dbReference type="EMBL" id="VFSV01000036">
    <property type="protein sequence ID" value="TRD15680.1"/>
    <property type="molecule type" value="Genomic_DNA"/>
</dbReference>
<proteinExistence type="inferred from homology"/>
<reference evidence="9 10" key="1">
    <citation type="submission" date="2019-06" db="EMBL/GenBank/DDBJ databases">
        <title>Paenimaribius caenipelagi gen. nov., sp. nov., isolated from a tidal flat.</title>
        <authorList>
            <person name="Yoon J.-H."/>
        </authorList>
    </citation>
    <scope>NUCLEOTIDE SEQUENCE [LARGE SCALE GENOMIC DNA]</scope>
    <source>
        <strain evidence="9 10">JBTF-M29</strain>
    </source>
</reference>
<evidence type="ECO:0000313" key="10">
    <source>
        <dbReference type="Proteomes" id="UP000318590"/>
    </source>
</evidence>
<dbReference type="SUPFAM" id="SSF161098">
    <property type="entry name" value="MetI-like"/>
    <property type="match status" value="1"/>
</dbReference>
<feature type="transmembrane region" description="Helical" evidence="7">
    <location>
        <begin position="203"/>
        <end position="221"/>
    </location>
</feature>
<keyword evidence="10" id="KW-1185">Reference proteome</keyword>
<evidence type="ECO:0000313" key="9">
    <source>
        <dbReference type="EMBL" id="TRD15680.1"/>
    </source>
</evidence>
<dbReference type="Proteomes" id="UP000318590">
    <property type="component" value="Unassembled WGS sequence"/>
</dbReference>
<feature type="transmembrane region" description="Helical" evidence="7">
    <location>
        <begin position="261"/>
        <end position="281"/>
    </location>
</feature>
<comment type="similarity">
    <text evidence="7">Belongs to the binding-protein-dependent transport system permease family.</text>
</comment>
<dbReference type="OrthoDB" id="9801818at2"/>
<dbReference type="CDD" id="cd06261">
    <property type="entry name" value="TM_PBP2"/>
    <property type="match status" value="1"/>
</dbReference>
<dbReference type="InterPro" id="IPR035906">
    <property type="entry name" value="MetI-like_sf"/>
</dbReference>
<dbReference type="GO" id="GO:0005886">
    <property type="term" value="C:plasma membrane"/>
    <property type="evidence" value="ECO:0007669"/>
    <property type="project" value="UniProtKB-SubCell"/>
</dbReference>
<evidence type="ECO:0000256" key="7">
    <source>
        <dbReference type="RuleBase" id="RU363032"/>
    </source>
</evidence>
<keyword evidence="5 7" id="KW-1133">Transmembrane helix</keyword>